<name>A0A1X7SJ98_AMPQE</name>
<reference evidence="2" key="1">
    <citation type="submission" date="2017-05" db="UniProtKB">
        <authorList>
            <consortium name="EnsemblMetazoa"/>
        </authorList>
    </citation>
    <scope>IDENTIFICATION</scope>
</reference>
<dbReference type="PANTHER" id="PTHR43718">
    <property type="entry name" value="LON PROTEASE"/>
    <property type="match status" value="1"/>
</dbReference>
<dbReference type="Pfam" id="PF22667">
    <property type="entry name" value="Lon_lid"/>
    <property type="match status" value="1"/>
</dbReference>
<dbReference type="PANTHER" id="PTHR43718:SF2">
    <property type="entry name" value="LON PROTEASE HOMOLOG, MITOCHONDRIAL"/>
    <property type="match status" value="1"/>
</dbReference>
<dbReference type="STRING" id="400682.A0A1X7SJ98"/>
<sequence length="77" mass="8714">VSGCISEEKEAIAQNYLIPQAHSSSGLEEGQVLIETDALQSLIKWYCRESGVRNLQKHIEKVLSLLSFELNKYSKVY</sequence>
<proteinExistence type="predicted"/>
<dbReference type="Gene3D" id="1.10.8.60">
    <property type="match status" value="1"/>
</dbReference>
<dbReference type="eggNOG" id="KOG2004">
    <property type="taxonomic scope" value="Eukaryota"/>
</dbReference>
<dbReference type="InterPro" id="IPR054594">
    <property type="entry name" value="Lon_lid"/>
</dbReference>
<evidence type="ECO:0000313" key="2">
    <source>
        <dbReference type="EnsemblMetazoa" id="Aqu2.1.02191_001"/>
    </source>
</evidence>
<dbReference type="GO" id="GO:0006515">
    <property type="term" value="P:protein quality control for misfolded or incompletely synthesized proteins"/>
    <property type="evidence" value="ECO:0007669"/>
    <property type="project" value="TreeGrafter"/>
</dbReference>
<dbReference type="SUPFAM" id="SSF52540">
    <property type="entry name" value="P-loop containing nucleoside triphosphate hydrolases"/>
    <property type="match status" value="1"/>
</dbReference>
<dbReference type="GO" id="GO:0007005">
    <property type="term" value="P:mitochondrion organization"/>
    <property type="evidence" value="ECO:0007669"/>
    <property type="project" value="TreeGrafter"/>
</dbReference>
<evidence type="ECO:0000259" key="1">
    <source>
        <dbReference type="Pfam" id="PF22667"/>
    </source>
</evidence>
<dbReference type="GO" id="GO:0005524">
    <property type="term" value="F:ATP binding"/>
    <property type="evidence" value="ECO:0007669"/>
    <property type="project" value="InterPro"/>
</dbReference>
<dbReference type="EnsemblMetazoa" id="Aqu2.1.02191_001">
    <property type="protein sequence ID" value="Aqu2.1.02191_001"/>
    <property type="gene ID" value="Aqu2.1.02191"/>
</dbReference>
<dbReference type="OrthoDB" id="2411602at2759"/>
<dbReference type="GO" id="GO:0003697">
    <property type="term" value="F:single-stranded DNA binding"/>
    <property type="evidence" value="ECO:0007669"/>
    <property type="project" value="TreeGrafter"/>
</dbReference>
<dbReference type="GO" id="GO:0004252">
    <property type="term" value="F:serine-type endopeptidase activity"/>
    <property type="evidence" value="ECO:0007669"/>
    <property type="project" value="InterPro"/>
</dbReference>
<dbReference type="GO" id="GO:0004176">
    <property type="term" value="F:ATP-dependent peptidase activity"/>
    <property type="evidence" value="ECO:0007669"/>
    <property type="project" value="InterPro"/>
</dbReference>
<dbReference type="GO" id="GO:0051131">
    <property type="term" value="P:chaperone-mediated protein complex assembly"/>
    <property type="evidence" value="ECO:0007669"/>
    <property type="project" value="TreeGrafter"/>
</dbReference>
<accession>A0A1X7SJ98</accession>
<dbReference type="InParanoid" id="A0A1X7SJ98"/>
<dbReference type="InterPro" id="IPR027065">
    <property type="entry name" value="Lon_Prtase"/>
</dbReference>
<dbReference type="GO" id="GO:0005759">
    <property type="term" value="C:mitochondrial matrix"/>
    <property type="evidence" value="ECO:0007669"/>
    <property type="project" value="TreeGrafter"/>
</dbReference>
<dbReference type="AlphaFoldDB" id="A0A1X7SJ98"/>
<dbReference type="InterPro" id="IPR027417">
    <property type="entry name" value="P-loop_NTPase"/>
</dbReference>
<protein>
    <recommendedName>
        <fullName evidence="1">Lon protease AAA+ ATPase lid domain-containing protein</fullName>
    </recommendedName>
</protein>
<feature type="domain" description="Lon protease AAA+ ATPase lid" evidence="1">
    <location>
        <begin position="25"/>
        <end position="63"/>
    </location>
</feature>
<organism evidence="2">
    <name type="scientific">Amphimedon queenslandica</name>
    <name type="common">Sponge</name>
    <dbReference type="NCBI Taxonomy" id="400682"/>
    <lineage>
        <taxon>Eukaryota</taxon>
        <taxon>Metazoa</taxon>
        <taxon>Porifera</taxon>
        <taxon>Demospongiae</taxon>
        <taxon>Heteroscleromorpha</taxon>
        <taxon>Haplosclerida</taxon>
        <taxon>Niphatidae</taxon>
        <taxon>Amphimedon</taxon>
    </lineage>
</organism>